<protein>
    <submittedName>
        <fullName evidence="2">Uncharacterized protein</fullName>
    </submittedName>
</protein>
<feature type="region of interest" description="Disordered" evidence="1">
    <location>
        <begin position="135"/>
        <end position="167"/>
    </location>
</feature>
<name>D7EJ11_TRICA</name>
<evidence type="ECO:0000256" key="1">
    <source>
        <dbReference type="SAM" id="MobiDB-lite"/>
    </source>
</evidence>
<dbReference type="EMBL" id="KQ971326">
    <property type="protein sequence ID" value="EFA12497.1"/>
    <property type="molecule type" value="Genomic_DNA"/>
</dbReference>
<sequence>MCLECRYKRARDQGYKPFLPRGFGKREKNPDIIFTNLGINMGQNFFTMKEKIGEFEGDIRIAKDIGIIINPSLHASSTFFRTCIKLDEIEECQQPQFDIVTISVQASLSVQIRFGSAKSKARFLKELQKAREYFEQKKETKGKKKPEEGIKMDEDDDKTNDPVINNLEKKPVEVQAVYLEKDIEISNQQNNSGQVAELTSSLESDKQNNNPEKIP</sequence>
<reference evidence="2 3" key="1">
    <citation type="journal article" date="2008" name="Nature">
        <title>The genome of the model beetle and pest Tribolium castaneum.</title>
        <authorList>
            <consortium name="Tribolium Genome Sequencing Consortium"/>
            <person name="Richards S."/>
            <person name="Gibbs R.A."/>
            <person name="Weinstock G.M."/>
            <person name="Brown S.J."/>
            <person name="Denell R."/>
            <person name="Beeman R.W."/>
            <person name="Gibbs R."/>
            <person name="Beeman R.W."/>
            <person name="Brown S.J."/>
            <person name="Bucher G."/>
            <person name="Friedrich M."/>
            <person name="Grimmelikhuijzen C.J."/>
            <person name="Klingler M."/>
            <person name="Lorenzen M."/>
            <person name="Richards S."/>
            <person name="Roth S."/>
            <person name="Schroder R."/>
            <person name="Tautz D."/>
            <person name="Zdobnov E.M."/>
            <person name="Muzny D."/>
            <person name="Gibbs R.A."/>
            <person name="Weinstock G.M."/>
            <person name="Attaway T."/>
            <person name="Bell S."/>
            <person name="Buhay C.J."/>
            <person name="Chandrabose M.N."/>
            <person name="Chavez D."/>
            <person name="Clerk-Blankenburg K.P."/>
            <person name="Cree A."/>
            <person name="Dao M."/>
            <person name="Davis C."/>
            <person name="Chacko J."/>
            <person name="Dinh H."/>
            <person name="Dugan-Rocha S."/>
            <person name="Fowler G."/>
            <person name="Garner T.T."/>
            <person name="Garnes J."/>
            <person name="Gnirke A."/>
            <person name="Hawes A."/>
            <person name="Hernandez J."/>
            <person name="Hines S."/>
            <person name="Holder M."/>
            <person name="Hume J."/>
            <person name="Jhangiani S.N."/>
            <person name="Joshi V."/>
            <person name="Khan Z.M."/>
            <person name="Jackson L."/>
            <person name="Kovar C."/>
            <person name="Kowis A."/>
            <person name="Lee S."/>
            <person name="Lewis L.R."/>
            <person name="Margolis J."/>
            <person name="Morgan M."/>
            <person name="Nazareth L.V."/>
            <person name="Nguyen N."/>
            <person name="Okwuonu G."/>
            <person name="Parker D."/>
            <person name="Richards S."/>
            <person name="Ruiz S.J."/>
            <person name="Santibanez J."/>
            <person name="Savard J."/>
            <person name="Scherer S.E."/>
            <person name="Schneider B."/>
            <person name="Sodergren E."/>
            <person name="Tautz D."/>
            <person name="Vattahil S."/>
            <person name="Villasana D."/>
            <person name="White C.S."/>
            <person name="Wright R."/>
            <person name="Park Y."/>
            <person name="Beeman R.W."/>
            <person name="Lord J."/>
            <person name="Oppert B."/>
            <person name="Lorenzen M."/>
            <person name="Brown S."/>
            <person name="Wang L."/>
            <person name="Savard J."/>
            <person name="Tautz D."/>
            <person name="Richards S."/>
            <person name="Weinstock G."/>
            <person name="Gibbs R.A."/>
            <person name="Liu Y."/>
            <person name="Worley K."/>
            <person name="Weinstock G."/>
            <person name="Elsik C.G."/>
            <person name="Reese J.T."/>
            <person name="Elhaik E."/>
            <person name="Landan G."/>
            <person name="Graur D."/>
            <person name="Arensburger P."/>
            <person name="Atkinson P."/>
            <person name="Beeman R.W."/>
            <person name="Beidler J."/>
            <person name="Brown S.J."/>
            <person name="Demuth J.P."/>
            <person name="Drury D.W."/>
            <person name="Du Y.Z."/>
            <person name="Fujiwara H."/>
            <person name="Lorenzen M."/>
            <person name="Maselli V."/>
            <person name="Osanai M."/>
            <person name="Park Y."/>
            <person name="Robertson H.M."/>
            <person name="Tu Z."/>
            <person name="Wang J.J."/>
            <person name="Wang S."/>
            <person name="Richards S."/>
            <person name="Song H."/>
            <person name="Zhang L."/>
            <person name="Sodergren E."/>
            <person name="Werner D."/>
            <person name="Stanke M."/>
            <person name="Morgenstern B."/>
            <person name="Solovyev V."/>
            <person name="Kosarev P."/>
            <person name="Brown G."/>
            <person name="Chen H.C."/>
            <person name="Ermolaeva O."/>
            <person name="Hlavina W."/>
            <person name="Kapustin Y."/>
            <person name="Kiryutin B."/>
            <person name="Kitts P."/>
            <person name="Maglott D."/>
            <person name="Pruitt K."/>
            <person name="Sapojnikov V."/>
            <person name="Souvorov A."/>
            <person name="Mackey A.J."/>
            <person name="Waterhouse R.M."/>
            <person name="Wyder S."/>
            <person name="Zdobnov E.M."/>
            <person name="Zdobnov E.M."/>
            <person name="Wyder S."/>
            <person name="Kriventseva E.V."/>
            <person name="Kadowaki T."/>
            <person name="Bork P."/>
            <person name="Aranda M."/>
            <person name="Bao R."/>
            <person name="Beermann A."/>
            <person name="Berns N."/>
            <person name="Bolognesi R."/>
            <person name="Bonneton F."/>
            <person name="Bopp D."/>
            <person name="Brown S.J."/>
            <person name="Bucher G."/>
            <person name="Butts T."/>
            <person name="Chaumot A."/>
            <person name="Denell R.E."/>
            <person name="Ferrier D.E."/>
            <person name="Friedrich M."/>
            <person name="Gordon C.M."/>
            <person name="Jindra M."/>
            <person name="Klingler M."/>
            <person name="Lan Q."/>
            <person name="Lattorff H.M."/>
            <person name="Laudet V."/>
            <person name="von Levetsow C."/>
            <person name="Liu Z."/>
            <person name="Lutz R."/>
            <person name="Lynch J.A."/>
            <person name="da Fonseca R.N."/>
            <person name="Posnien N."/>
            <person name="Reuter R."/>
            <person name="Roth S."/>
            <person name="Savard J."/>
            <person name="Schinko J.B."/>
            <person name="Schmitt C."/>
            <person name="Schoppmeier M."/>
            <person name="Schroder R."/>
            <person name="Shippy T.D."/>
            <person name="Simonnet F."/>
            <person name="Marques-Souza H."/>
            <person name="Tautz D."/>
            <person name="Tomoyasu Y."/>
            <person name="Trauner J."/>
            <person name="Van der Zee M."/>
            <person name="Vervoort M."/>
            <person name="Wittkopp N."/>
            <person name="Wimmer E.A."/>
            <person name="Yang X."/>
            <person name="Jones A.K."/>
            <person name="Sattelle D.B."/>
            <person name="Ebert P.R."/>
            <person name="Nelson D."/>
            <person name="Scott J.G."/>
            <person name="Beeman R.W."/>
            <person name="Muthukrishnan S."/>
            <person name="Kramer K.J."/>
            <person name="Arakane Y."/>
            <person name="Beeman R.W."/>
            <person name="Zhu Q."/>
            <person name="Hogenkamp D."/>
            <person name="Dixit R."/>
            <person name="Oppert B."/>
            <person name="Jiang H."/>
            <person name="Zou Z."/>
            <person name="Marshall J."/>
            <person name="Elpidina E."/>
            <person name="Vinokurov K."/>
            <person name="Oppert C."/>
            <person name="Zou Z."/>
            <person name="Evans J."/>
            <person name="Lu Z."/>
            <person name="Zhao P."/>
            <person name="Sumathipala N."/>
            <person name="Altincicek B."/>
            <person name="Vilcinskas A."/>
            <person name="Williams M."/>
            <person name="Hultmark D."/>
            <person name="Hetru C."/>
            <person name="Jiang H."/>
            <person name="Grimmelikhuijzen C.J."/>
            <person name="Hauser F."/>
            <person name="Cazzamali G."/>
            <person name="Williamson M."/>
            <person name="Park Y."/>
            <person name="Li B."/>
            <person name="Tanaka Y."/>
            <person name="Predel R."/>
            <person name="Neupert S."/>
            <person name="Schachtner J."/>
            <person name="Verleyen P."/>
            <person name="Raible F."/>
            <person name="Bork P."/>
            <person name="Friedrich M."/>
            <person name="Walden K.K."/>
            <person name="Robertson H.M."/>
            <person name="Angeli S."/>
            <person name="Foret S."/>
            <person name="Bucher G."/>
            <person name="Schuetz S."/>
            <person name="Maleszka R."/>
            <person name="Wimmer E.A."/>
            <person name="Beeman R.W."/>
            <person name="Lorenzen M."/>
            <person name="Tomoyasu Y."/>
            <person name="Miller S.C."/>
            <person name="Grossmann D."/>
            <person name="Bucher G."/>
        </authorList>
    </citation>
    <scope>NUCLEOTIDE SEQUENCE [LARGE SCALE GENOMIC DNA]</scope>
    <source>
        <strain evidence="2 3">Georgia GA2</strain>
    </source>
</reference>
<dbReference type="Proteomes" id="UP000007266">
    <property type="component" value="Linkage group 3"/>
</dbReference>
<reference evidence="2 3" key="2">
    <citation type="journal article" date="2010" name="Nucleic Acids Res.">
        <title>BeetleBase in 2010: revisions to provide comprehensive genomic information for Tribolium castaneum.</title>
        <authorList>
            <person name="Kim H.S."/>
            <person name="Murphy T."/>
            <person name="Xia J."/>
            <person name="Caragea D."/>
            <person name="Park Y."/>
            <person name="Beeman R.W."/>
            <person name="Lorenzen M.D."/>
            <person name="Butcher S."/>
            <person name="Manak J.R."/>
            <person name="Brown S.J."/>
        </authorList>
    </citation>
    <scope>GENOME REANNOTATION</scope>
    <source>
        <strain evidence="2 3">Georgia GA2</strain>
    </source>
</reference>
<keyword evidence="3" id="KW-1185">Reference proteome</keyword>
<accession>D7EJ11</accession>
<dbReference type="InParanoid" id="D7EJ11"/>
<dbReference type="OrthoDB" id="10632286at2759"/>
<feature type="compositionally biased region" description="Basic and acidic residues" evidence="1">
    <location>
        <begin position="135"/>
        <end position="152"/>
    </location>
</feature>
<dbReference type="AlphaFoldDB" id="D7EJ11"/>
<dbReference type="HOGENOM" id="CLU_1284783_0_0_1"/>
<feature type="region of interest" description="Disordered" evidence="1">
    <location>
        <begin position="185"/>
        <end position="215"/>
    </location>
</feature>
<dbReference type="KEGG" id="tca:103314834"/>
<organism evidence="2 3">
    <name type="scientific">Tribolium castaneum</name>
    <name type="common">Red flour beetle</name>
    <dbReference type="NCBI Taxonomy" id="7070"/>
    <lineage>
        <taxon>Eukaryota</taxon>
        <taxon>Metazoa</taxon>
        <taxon>Ecdysozoa</taxon>
        <taxon>Arthropoda</taxon>
        <taxon>Hexapoda</taxon>
        <taxon>Insecta</taxon>
        <taxon>Pterygota</taxon>
        <taxon>Neoptera</taxon>
        <taxon>Endopterygota</taxon>
        <taxon>Coleoptera</taxon>
        <taxon>Polyphaga</taxon>
        <taxon>Cucujiformia</taxon>
        <taxon>Tenebrionidae</taxon>
        <taxon>Tenebrionidae incertae sedis</taxon>
        <taxon>Tribolium</taxon>
    </lineage>
</organism>
<evidence type="ECO:0000313" key="3">
    <source>
        <dbReference type="Proteomes" id="UP000007266"/>
    </source>
</evidence>
<evidence type="ECO:0000313" key="2">
    <source>
        <dbReference type="EMBL" id="EFA12497.1"/>
    </source>
</evidence>
<gene>
    <name evidence="2" type="primary">AUGUSTUS-3.0.2_12897</name>
    <name evidence="2" type="ORF">TcasGA2_TC012897</name>
</gene>
<proteinExistence type="predicted"/>